<dbReference type="PROSITE" id="PS51935">
    <property type="entry name" value="NLPC_P60"/>
    <property type="match status" value="1"/>
</dbReference>
<dbReference type="EMBL" id="JBIMSO010000135">
    <property type="protein sequence ID" value="MFH5211728.1"/>
    <property type="molecule type" value="Genomic_DNA"/>
</dbReference>
<evidence type="ECO:0000313" key="9">
    <source>
        <dbReference type="Proteomes" id="UP001609219"/>
    </source>
</evidence>
<evidence type="ECO:0000259" key="5">
    <source>
        <dbReference type="PROSITE" id="PS51935"/>
    </source>
</evidence>
<comment type="similarity">
    <text evidence="1">Belongs to the peptidase C40 family.</text>
</comment>
<dbReference type="SUPFAM" id="SSF54001">
    <property type="entry name" value="Cysteine proteinases"/>
    <property type="match status" value="1"/>
</dbReference>
<evidence type="ECO:0000256" key="2">
    <source>
        <dbReference type="ARBA" id="ARBA00022670"/>
    </source>
</evidence>
<protein>
    <submittedName>
        <fullName evidence="7">C40 family peptidase</fullName>
    </submittedName>
</protein>
<sequence>MDVPGIVSIVIATAGAAAQGAGVPPAVVEQAANVADAAVTVVQEQLPAEWIEQLDQQFPEAFVGPPAPPPGKVDGSTTPPAFETTPAPAAVVPPMVGIPGVSAPVTLTFDPRFPRNLDLSRAVVEQAMWAIGLPYQWGGGTLTGPSLGDGSGGAVAGFDCSALVRFAYYVASRGKIVLPRTSQEQFRAGKQITIDQAQPGDLLFGNWQADGANHVAMYLGDNTMIEAPQSGQLVQISAVRSDMIAARFL</sequence>
<evidence type="ECO:0000256" key="4">
    <source>
        <dbReference type="ARBA" id="ARBA00022807"/>
    </source>
</evidence>
<evidence type="ECO:0000256" key="1">
    <source>
        <dbReference type="ARBA" id="ARBA00007074"/>
    </source>
</evidence>
<dbReference type="Pfam" id="PF00877">
    <property type="entry name" value="NLPC_P60"/>
    <property type="match status" value="1"/>
</dbReference>
<organism evidence="7 9">
    <name type="scientific">Antrihabitans spumae</name>
    <dbReference type="NCBI Taxonomy" id="3373370"/>
    <lineage>
        <taxon>Bacteria</taxon>
        <taxon>Bacillati</taxon>
        <taxon>Actinomycetota</taxon>
        <taxon>Actinomycetes</taxon>
        <taxon>Mycobacteriales</taxon>
        <taxon>Nocardiaceae</taxon>
        <taxon>Antrihabitans</taxon>
    </lineage>
</organism>
<dbReference type="PANTHER" id="PTHR47359">
    <property type="entry name" value="PEPTIDOGLYCAN DL-ENDOPEPTIDASE CWLO"/>
    <property type="match status" value="1"/>
</dbReference>
<name>A0ABW7KCP8_9NOCA</name>
<keyword evidence="2" id="KW-0645">Protease</keyword>
<proteinExistence type="inferred from homology"/>
<dbReference type="InterPro" id="IPR038765">
    <property type="entry name" value="Papain-like_cys_pep_sf"/>
</dbReference>
<dbReference type="Proteomes" id="UP001609219">
    <property type="component" value="Unassembled WGS sequence"/>
</dbReference>
<dbReference type="Gene3D" id="3.90.1720.10">
    <property type="entry name" value="endopeptidase domain like (from Nostoc punctiforme)"/>
    <property type="match status" value="1"/>
</dbReference>
<keyword evidence="4" id="KW-0788">Thiol protease</keyword>
<dbReference type="Proteomes" id="UP001609175">
    <property type="component" value="Unassembled WGS sequence"/>
</dbReference>
<dbReference type="RefSeq" id="WP_395118445.1">
    <property type="nucleotide sequence ID" value="NZ_JBIMSN010000168.1"/>
</dbReference>
<dbReference type="PANTHER" id="PTHR47359:SF3">
    <property type="entry name" value="NLP_P60 DOMAIN-CONTAINING PROTEIN-RELATED"/>
    <property type="match status" value="1"/>
</dbReference>
<evidence type="ECO:0000313" key="7">
    <source>
        <dbReference type="EMBL" id="MFH5232887.1"/>
    </source>
</evidence>
<dbReference type="EMBL" id="JBIMSN010000168">
    <property type="protein sequence ID" value="MFH5232887.1"/>
    <property type="molecule type" value="Genomic_DNA"/>
</dbReference>
<dbReference type="InterPro" id="IPR051794">
    <property type="entry name" value="PG_Endopeptidase_C40"/>
</dbReference>
<feature type="domain" description="NlpC/P60" evidence="5">
    <location>
        <begin position="117"/>
        <end position="249"/>
    </location>
</feature>
<evidence type="ECO:0000256" key="3">
    <source>
        <dbReference type="ARBA" id="ARBA00022801"/>
    </source>
</evidence>
<comment type="caution">
    <text evidence="7">The sequence shown here is derived from an EMBL/GenBank/DDBJ whole genome shotgun (WGS) entry which is preliminary data.</text>
</comment>
<evidence type="ECO:0000313" key="6">
    <source>
        <dbReference type="EMBL" id="MFH5211728.1"/>
    </source>
</evidence>
<gene>
    <name evidence="6" type="ORF">ACHIPZ_26525</name>
    <name evidence="7" type="ORF">ACHIRB_30625</name>
</gene>
<reference evidence="8 9" key="1">
    <citation type="submission" date="2024-10" db="EMBL/GenBank/DDBJ databases">
        <authorList>
            <person name="Riesco R."/>
        </authorList>
    </citation>
    <scope>NUCLEOTIDE SEQUENCE [LARGE SCALE GENOMIC DNA]</scope>
    <source>
        <strain evidence="6 8">NCIMB 15449</strain>
        <strain evidence="7 9">NCIMB 15450</strain>
    </source>
</reference>
<accession>A0ABW7KCP8</accession>
<dbReference type="InterPro" id="IPR000064">
    <property type="entry name" value="NLP_P60_dom"/>
</dbReference>
<evidence type="ECO:0000313" key="8">
    <source>
        <dbReference type="Proteomes" id="UP001609175"/>
    </source>
</evidence>
<keyword evidence="3" id="KW-0378">Hydrolase</keyword>
<keyword evidence="9" id="KW-1185">Reference proteome</keyword>